<feature type="signal peptide" evidence="1">
    <location>
        <begin position="1"/>
        <end position="22"/>
    </location>
</feature>
<evidence type="ECO:0000313" key="3">
    <source>
        <dbReference type="EMBL" id="APG26413.1"/>
    </source>
</evidence>
<dbReference type="AlphaFoldDB" id="A0A1L3GKD9"/>
<evidence type="ECO:0000313" key="4">
    <source>
        <dbReference type="Proteomes" id="UP000182517"/>
    </source>
</evidence>
<dbReference type="NCBIfam" id="TIGR02595">
    <property type="entry name" value="PEP_CTERM"/>
    <property type="match status" value="1"/>
</dbReference>
<keyword evidence="1" id="KW-0732">Signal</keyword>
<keyword evidence="4" id="KW-1185">Reference proteome</keyword>
<dbReference type="OrthoDB" id="904022at2"/>
<name>A0A1L3GKD9_9BACT</name>
<feature type="chain" id="PRO_5012724427" evidence="1">
    <location>
        <begin position="23"/>
        <end position="287"/>
    </location>
</feature>
<accession>A0A1L3GKD9</accession>
<evidence type="ECO:0000259" key="2">
    <source>
        <dbReference type="Pfam" id="PF07589"/>
    </source>
</evidence>
<dbReference type="KEGG" id="pef:A7E78_00160"/>
<dbReference type="RefSeq" id="WP_072282373.1">
    <property type="nucleotide sequence ID" value="NZ_CP015519.1"/>
</dbReference>
<organism evidence="3 4">
    <name type="scientific">Syntrophotalea acetylenivorans</name>
    <dbReference type="NCBI Taxonomy" id="1842532"/>
    <lineage>
        <taxon>Bacteria</taxon>
        <taxon>Pseudomonadati</taxon>
        <taxon>Thermodesulfobacteriota</taxon>
        <taxon>Desulfuromonadia</taxon>
        <taxon>Desulfuromonadales</taxon>
        <taxon>Syntrophotaleaceae</taxon>
        <taxon>Syntrophotalea</taxon>
    </lineage>
</organism>
<dbReference type="InterPro" id="IPR013424">
    <property type="entry name" value="Ice-binding_C"/>
</dbReference>
<sequence>MKAIVSTLYTLLFFTVTTNVMAMSITSMTTPGDLAQNMVGAGVSISNITYTGYASASGYFTGGTAAGIGIESGIVLTSGLAANLNGTTNTSDDIDSDNDLPGYAPLNNLIPGFTTYDATILSFDFVSTGDAAYFNYVFGSEEYNEWVNSDYNDVFGFFFNGTEVTDNVALIPGTNTAVSINNINSNSNTLYYNDNDNDDAPGAYPFEYDGFTHVFTASLLGLTAGETYHLDLAIADAGDWSLDSGVFIQTGSFSNTPVEPNVVPEPGTFALVGAGILGLCFIRRKKD</sequence>
<dbReference type="Proteomes" id="UP000182517">
    <property type="component" value="Chromosome"/>
</dbReference>
<evidence type="ECO:0000256" key="1">
    <source>
        <dbReference type="SAM" id="SignalP"/>
    </source>
</evidence>
<dbReference type="NCBIfam" id="NF038133">
    <property type="entry name" value="choice_anch_L"/>
    <property type="match status" value="1"/>
</dbReference>
<gene>
    <name evidence="3" type="ORF">A7E78_00160</name>
</gene>
<reference evidence="3 4" key="1">
    <citation type="journal article" date="2017" name="Genome Announc.">
        <title>Complete Genome Sequences of Two Acetylene-Fermenting Pelobacter acetylenicus Strains.</title>
        <authorList>
            <person name="Sutton J.M."/>
            <person name="Baesman S.M."/>
            <person name="Fierst J.L."/>
            <person name="Poret-Peterson A.T."/>
            <person name="Oremland R.S."/>
            <person name="Dunlap D.S."/>
            <person name="Akob D.M."/>
        </authorList>
    </citation>
    <scope>NUCLEOTIDE SEQUENCE [LARGE SCALE GENOMIC DNA]</scope>
    <source>
        <strain evidence="3 4">SFB93</strain>
    </source>
</reference>
<dbReference type="EMBL" id="CP015519">
    <property type="protein sequence ID" value="APG26413.1"/>
    <property type="molecule type" value="Genomic_DNA"/>
</dbReference>
<protein>
    <submittedName>
        <fullName evidence="3">PEP-CTERM domain protein</fullName>
    </submittedName>
</protein>
<dbReference type="Pfam" id="PF07589">
    <property type="entry name" value="PEP-CTERM"/>
    <property type="match status" value="1"/>
</dbReference>
<proteinExistence type="predicted"/>
<dbReference type="InterPro" id="IPR049804">
    <property type="entry name" value="Choice_anch_L"/>
</dbReference>
<feature type="domain" description="Ice-binding protein C-terminal" evidence="2">
    <location>
        <begin position="263"/>
        <end position="284"/>
    </location>
</feature>
<dbReference type="STRING" id="1842532.A7E78_00160"/>